<feature type="domain" description="eCIS core" evidence="1">
    <location>
        <begin position="339"/>
        <end position="379"/>
    </location>
</feature>
<name>A0A917M4S7_9SPHI</name>
<organism evidence="2 3">
    <name type="scientific">Parapedobacter pyrenivorans</name>
    <dbReference type="NCBI Taxonomy" id="1305674"/>
    <lineage>
        <taxon>Bacteria</taxon>
        <taxon>Pseudomonadati</taxon>
        <taxon>Bacteroidota</taxon>
        <taxon>Sphingobacteriia</taxon>
        <taxon>Sphingobacteriales</taxon>
        <taxon>Sphingobacteriaceae</taxon>
        <taxon>Parapedobacter</taxon>
    </lineage>
</organism>
<accession>A0A917M4S7</accession>
<reference evidence="2" key="2">
    <citation type="submission" date="2020-09" db="EMBL/GenBank/DDBJ databases">
        <authorList>
            <person name="Sun Q."/>
            <person name="Zhou Y."/>
        </authorList>
    </citation>
    <scope>NUCLEOTIDE SEQUENCE</scope>
    <source>
        <strain evidence="2">CGMCC 1.12195</strain>
    </source>
</reference>
<evidence type="ECO:0000259" key="1">
    <source>
        <dbReference type="Pfam" id="PF13699"/>
    </source>
</evidence>
<keyword evidence="3" id="KW-1185">Reference proteome</keyword>
<sequence>MRTGNYIDKSVAGHPKRVNRPFFQPKLEVNAPGDRYEQEADQVADRIMRATIQRKCQQCEEEERHVQRQPAQSSAPGINEDFEHYVSTLGGCGKPLSSEERNFFEPRFKADFSAVRIHTDDAAARSAHQIHAHAYTLGNDIVFNNGQYQPQSAEGRRLMAHELTHVVQQRGNGMMPIQRDVKAYYKEKSDAVFSGGFMDGGSSSVAGYSAQAQELHDALAGLIADGKISEVKSTSGDAAWFAANHHRNAQLAEITQALTDAGLTNAEKLAKAIYDIHAEYLYSQQTLTTYSAFYSHTTKSKSDLNRNNSRDLTEYEIRQAKRVFKNAINYSKVTIEERSKIGSVGGYARTIGNTIYFPDEVRSTRWLIHELTHVWQYQTTGWTYAPKAIWAQVDEGYDYADAGKTNDQSLIDARAAGKTLSSYNKEQQGDIVADYFSRLQSGADVSAYQPFIDDIK</sequence>
<evidence type="ECO:0000313" key="2">
    <source>
        <dbReference type="EMBL" id="GGG77856.1"/>
    </source>
</evidence>
<dbReference type="Proteomes" id="UP000660862">
    <property type="component" value="Unassembled WGS sequence"/>
</dbReference>
<evidence type="ECO:0000313" key="3">
    <source>
        <dbReference type="Proteomes" id="UP000660862"/>
    </source>
</evidence>
<dbReference type="AlphaFoldDB" id="A0A917M4S7"/>
<dbReference type="InterPro" id="IPR025295">
    <property type="entry name" value="eCIS_core_dom"/>
</dbReference>
<reference evidence="2" key="1">
    <citation type="journal article" date="2014" name="Int. J. Syst. Evol. Microbiol.">
        <title>Complete genome sequence of Corynebacterium casei LMG S-19264T (=DSM 44701T), isolated from a smear-ripened cheese.</title>
        <authorList>
            <consortium name="US DOE Joint Genome Institute (JGI-PGF)"/>
            <person name="Walter F."/>
            <person name="Albersmeier A."/>
            <person name="Kalinowski J."/>
            <person name="Ruckert C."/>
        </authorList>
    </citation>
    <scope>NUCLEOTIDE SEQUENCE</scope>
    <source>
        <strain evidence="2">CGMCC 1.12195</strain>
    </source>
</reference>
<dbReference type="EMBL" id="BMER01000001">
    <property type="protein sequence ID" value="GGG77856.1"/>
    <property type="molecule type" value="Genomic_DNA"/>
</dbReference>
<dbReference type="RefSeq" id="WP_188504560.1">
    <property type="nucleotide sequence ID" value="NZ_BMER01000001.1"/>
</dbReference>
<feature type="domain" description="eCIS core" evidence="1">
    <location>
        <begin position="95"/>
        <end position="172"/>
    </location>
</feature>
<protein>
    <recommendedName>
        <fullName evidence="1">eCIS core domain-containing protein</fullName>
    </recommendedName>
</protein>
<gene>
    <name evidence="2" type="ORF">GCM10007415_07280</name>
</gene>
<dbReference type="Pfam" id="PF13699">
    <property type="entry name" value="eCIS_core"/>
    <property type="match status" value="2"/>
</dbReference>
<proteinExistence type="predicted"/>
<comment type="caution">
    <text evidence="2">The sequence shown here is derived from an EMBL/GenBank/DDBJ whole genome shotgun (WGS) entry which is preliminary data.</text>
</comment>